<proteinExistence type="inferred from homology"/>
<dbReference type="GO" id="GO:0004035">
    <property type="term" value="F:alkaline phosphatase activity"/>
    <property type="evidence" value="ECO:0007669"/>
    <property type="project" value="TreeGrafter"/>
</dbReference>
<name>A0A5J5IMX0_9MICO</name>
<dbReference type="Gene3D" id="3.40.720.10">
    <property type="entry name" value="Alkaline Phosphatase, subunit A"/>
    <property type="match status" value="1"/>
</dbReference>
<feature type="binding site" evidence="3">
    <location>
        <position position="185"/>
    </location>
    <ligand>
        <name>Mg(2+)</name>
        <dbReference type="ChEBI" id="CHEBI:18420"/>
    </ligand>
</feature>
<comment type="cofactor">
    <cofactor evidence="3">
        <name>Zn(2+)</name>
        <dbReference type="ChEBI" id="CHEBI:29105"/>
    </cofactor>
    <text evidence="3">Binds 2 Zn(2+) ions.</text>
</comment>
<dbReference type="InterPro" id="IPR001952">
    <property type="entry name" value="Alkaline_phosphatase"/>
</dbReference>
<feature type="binding site" evidence="3">
    <location>
        <position position="183"/>
    </location>
    <ligand>
        <name>Mg(2+)</name>
        <dbReference type="ChEBI" id="CHEBI:18420"/>
    </ligand>
</feature>
<organism evidence="6 7">
    <name type="scientific">Microbacterium radiodurans</name>
    <dbReference type="NCBI Taxonomy" id="661398"/>
    <lineage>
        <taxon>Bacteria</taxon>
        <taxon>Bacillati</taxon>
        <taxon>Actinomycetota</taxon>
        <taxon>Actinomycetes</taxon>
        <taxon>Micrococcales</taxon>
        <taxon>Microbacteriaceae</taxon>
        <taxon>Microbacterium</taxon>
    </lineage>
</organism>
<reference evidence="7" key="1">
    <citation type="submission" date="2019-09" db="EMBL/GenBank/DDBJ databases">
        <title>Mumia zhuanghuii sp. nov. isolated from the intestinal contents of plateau pika (Ochotona curzoniae) in the Qinghai-Tibet plateau of China.</title>
        <authorList>
            <person name="Tian Z."/>
        </authorList>
    </citation>
    <scope>NUCLEOTIDE SEQUENCE [LARGE SCALE GENOMIC DNA]</scope>
    <source>
        <strain evidence="7">DSM 25564</strain>
    </source>
</reference>
<dbReference type="CDD" id="cd16012">
    <property type="entry name" value="ALP"/>
    <property type="match status" value="1"/>
</dbReference>
<feature type="binding site" evidence="3">
    <location>
        <position position="382"/>
    </location>
    <ligand>
        <name>Zn(2+)</name>
        <dbReference type="ChEBI" id="CHEBI:29105"/>
        <label>2</label>
    </ligand>
</feature>
<evidence type="ECO:0000313" key="6">
    <source>
        <dbReference type="EMBL" id="KAA9084953.1"/>
    </source>
</evidence>
<evidence type="ECO:0000256" key="5">
    <source>
        <dbReference type="SAM" id="SignalP"/>
    </source>
</evidence>
<dbReference type="PANTHER" id="PTHR11596:SF5">
    <property type="entry name" value="ALKALINE PHOSPHATASE"/>
    <property type="match status" value="1"/>
</dbReference>
<evidence type="ECO:0000256" key="1">
    <source>
        <dbReference type="ARBA" id="ARBA00022553"/>
    </source>
</evidence>
<comment type="cofactor">
    <cofactor evidence="3">
        <name>Mg(2+)</name>
        <dbReference type="ChEBI" id="CHEBI:18420"/>
    </cofactor>
    <text evidence="3">Binds 1 Mg(2+) ion.</text>
</comment>
<protein>
    <submittedName>
        <fullName evidence="6">Alkaline phosphatase</fullName>
    </submittedName>
</protein>
<evidence type="ECO:0000256" key="3">
    <source>
        <dbReference type="PIRSR" id="PIRSR601952-2"/>
    </source>
</evidence>
<feature type="binding site" evidence="3">
    <location>
        <position position="331"/>
    </location>
    <ligand>
        <name>Mg(2+)</name>
        <dbReference type="ChEBI" id="CHEBI:18420"/>
    </ligand>
</feature>
<feature type="binding site" evidence="3">
    <location>
        <position position="336"/>
    </location>
    <ligand>
        <name>Zn(2+)</name>
        <dbReference type="ChEBI" id="CHEBI:29105"/>
        <label>2</label>
    </ligand>
</feature>
<dbReference type="OrthoDB" id="9794455at2"/>
<feature type="active site" description="Phosphoserine intermediate" evidence="2">
    <location>
        <position position="132"/>
    </location>
</feature>
<evidence type="ECO:0000256" key="4">
    <source>
        <dbReference type="RuleBase" id="RU003946"/>
    </source>
</evidence>
<dbReference type="Proteomes" id="UP000327039">
    <property type="component" value="Unassembled WGS sequence"/>
</dbReference>
<dbReference type="PANTHER" id="PTHR11596">
    <property type="entry name" value="ALKALINE PHOSPHATASE"/>
    <property type="match status" value="1"/>
</dbReference>
<dbReference type="Pfam" id="PF00245">
    <property type="entry name" value="Alk_phosphatase"/>
    <property type="match status" value="1"/>
</dbReference>
<feature type="signal peptide" evidence="5">
    <location>
        <begin position="1"/>
        <end position="30"/>
    </location>
</feature>
<dbReference type="SUPFAM" id="SSF53649">
    <property type="entry name" value="Alkaline phosphatase-like"/>
    <property type="match status" value="1"/>
</dbReference>
<keyword evidence="1" id="KW-0597">Phosphoprotein</keyword>
<keyword evidence="3" id="KW-0862">Zinc</keyword>
<keyword evidence="3" id="KW-0460">Magnesium</keyword>
<feature type="chain" id="PRO_5038709909" evidence="5">
    <location>
        <begin position="31"/>
        <end position="623"/>
    </location>
</feature>
<gene>
    <name evidence="6" type="ORF">F6B42_10565</name>
</gene>
<dbReference type="EMBL" id="VYRZ01000003">
    <property type="protein sequence ID" value="KAA9084953.1"/>
    <property type="molecule type" value="Genomic_DNA"/>
</dbReference>
<accession>A0A5J5IMX0</accession>
<dbReference type="PRINTS" id="PR00113">
    <property type="entry name" value="ALKPHPHTASE"/>
</dbReference>
<keyword evidence="5" id="KW-0732">Signal</keyword>
<dbReference type="InterPro" id="IPR017850">
    <property type="entry name" value="Alkaline_phosphatase_core_sf"/>
</dbReference>
<dbReference type="SMART" id="SM00098">
    <property type="entry name" value="alkPPc"/>
    <property type="match status" value="1"/>
</dbReference>
<dbReference type="GO" id="GO:0046872">
    <property type="term" value="F:metal ion binding"/>
    <property type="evidence" value="ECO:0007669"/>
    <property type="project" value="UniProtKB-KW"/>
</dbReference>
<evidence type="ECO:0000313" key="7">
    <source>
        <dbReference type="Proteomes" id="UP000327039"/>
    </source>
</evidence>
<dbReference type="RefSeq" id="WP_150419664.1">
    <property type="nucleotide sequence ID" value="NZ_VYRZ01000003.1"/>
</dbReference>
<evidence type="ECO:0000256" key="2">
    <source>
        <dbReference type="PIRSR" id="PIRSR601952-1"/>
    </source>
</evidence>
<comment type="caution">
    <text evidence="6">The sequence shown here is derived from an EMBL/GenBank/DDBJ whole genome shotgun (WGS) entry which is preliminary data.</text>
</comment>
<feature type="binding site" evidence="3">
    <location>
        <position position="381"/>
    </location>
    <ligand>
        <name>Zn(2+)</name>
        <dbReference type="ChEBI" id="CHEBI:29105"/>
        <label>2</label>
    </ligand>
</feature>
<feature type="binding site" evidence="3">
    <location>
        <position position="340"/>
    </location>
    <ligand>
        <name>Zn(2+)</name>
        <dbReference type="ChEBI" id="CHEBI:29105"/>
        <label>2</label>
    </ligand>
</feature>
<keyword evidence="3" id="KW-0479">Metal-binding</keyword>
<dbReference type="AlphaFoldDB" id="A0A5J5IMX0"/>
<comment type="similarity">
    <text evidence="4">Belongs to the alkaline phosphatase family.</text>
</comment>
<sequence length="623" mass="64181">MHRRSSTRACALIASSLVAGGTLVAVPAVGAVAAPHDAPAAPKNIILLISDGAGYNQFDAASLYESGTSAHQVSVDPKTGAVAHSESTPGQSYETWPVQVGQAHYSASGRAEYVTEKAWGDFAWVGSGATDSAAAGTALGTGVKTNNGVLGFTPGGDQLLTVGEQAQAVGKKVGLVTSVPFNHATPAGFIAHNSNRNDYQGLATEMIDSGVDVLMGGGHPMYTDAHEPRDPNWTWISQNDYERVSTGATDYAFVDAKGDFEALAAGNDVPEKVFGLAQVAETLQYNRPGLANDEALPYSDPANDVAGLDTLTRGALNVLEQGDEGFFLMVEGGAVDWAGHANQTTRVIEEQIDFNDAVEAVSEWVEQNSSWDETLVVVTADHETGYLAGAGAGPDTGWTPLTGAAGELPDLTWHSGGHTNALVPLFARGAGSEVLDARADQWDLVRGAYLDNTAIGETIFDFLGHADPASKDAVALEANVGGQIAEGALSLSVAAHGDRVAFAGAGASLDATLPLVTVADTRNEVRAQGRGWTIAGSASEFVAGNRTIDAENLAWTPRIVRSESGAAAGAQATLAAPATLAAADRVTRVGSTVVGADLDLSVPADAVGGRYGSELTLTLFAQD</sequence>
<keyword evidence="7" id="KW-1185">Reference proteome</keyword>